<proteinExistence type="predicted"/>
<feature type="compositionally biased region" description="Polar residues" evidence="1">
    <location>
        <begin position="7"/>
        <end position="18"/>
    </location>
</feature>
<protein>
    <submittedName>
        <fullName evidence="2">Uncharacterized protein</fullName>
    </submittedName>
</protein>
<dbReference type="EMBL" id="HBGB01020173">
    <property type="protein sequence ID" value="CAD9056578.1"/>
    <property type="molecule type" value="Transcribed_RNA"/>
</dbReference>
<gene>
    <name evidence="2" type="ORF">VBRA1451_LOCUS11644</name>
</gene>
<accession>A0A7S1JWK7</accession>
<reference evidence="2" key="1">
    <citation type="submission" date="2021-01" db="EMBL/GenBank/DDBJ databases">
        <authorList>
            <person name="Corre E."/>
            <person name="Pelletier E."/>
            <person name="Niang G."/>
            <person name="Scheremetjew M."/>
            <person name="Finn R."/>
            <person name="Kale V."/>
            <person name="Holt S."/>
            <person name="Cochrane G."/>
            <person name="Meng A."/>
            <person name="Brown T."/>
            <person name="Cohen L."/>
        </authorList>
    </citation>
    <scope>NUCLEOTIDE SEQUENCE</scope>
    <source>
        <strain evidence="2">CCMP3346</strain>
    </source>
</reference>
<dbReference type="AlphaFoldDB" id="A0A7S1JWK7"/>
<feature type="region of interest" description="Disordered" evidence="1">
    <location>
        <begin position="1"/>
        <end position="24"/>
    </location>
</feature>
<evidence type="ECO:0000256" key="1">
    <source>
        <dbReference type="SAM" id="MobiDB-lite"/>
    </source>
</evidence>
<sequence length="110" mass="12148">MHKPSQPVHSYTTQTSIDPFTHPSIHPHTAHIDICTTPAQKTQMLVICGVGMTAHATRKGEETRRDEDALIPVCVKACLPVPCLCRATGRSGNTRRRKRPQKACTSHQIV</sequence>
<evidence type="ECO:0000313" key="2">
    <source>
        <dbReference type="EMBL" id="CAD9056578.1"/>
    </source>
</evidence>
<feature type="region of interest" description="Disordered" evidence="1">
    <location>
        <begin position="89"/>
        <end position="110"/>
    </location>
</feature>
<organism evidence="2">
    <name type="scientific">Vitrella brassicaformis</name>
    <dbReference type="NCBI Taxonomy" id="1169539"/>
    <lineage>
        <taxon>Eukaryota</taxon>
        <taxon>Sar</taxon>
        <taxon>Alveolata</taxon>
        <taxon>Colpodellida</taxon>
        <taxon>Vitrellaceae</taxon>
        <taxon>Vitrella</taxon>
    </lineage>
</organism>
<name>A0A7S1JWK7_9ALVE</name>